<proteinExistence type="predicted"/>
<evidence type="ECO:0000313" key="2">
    <source>
        <dbReference type="Proteomes" id="UP000290289"/>
    </source>
</evidence>
<comment type="caution">
    <text evidence="1">The sequence shown here is derived from an EMBL/GenBank/DDBJ whole genome shotgun (WGS) entry which is preliminary data.</text>
</comment>
<dbReference type="Proteomes" id="UP000290289">
    <property type="component" value="Chromosome 1"/>
</dbReference>
<evidence type="ECO:0000313" key="1">
    <source>
        <dbReference type="EMBL" id="RXI09225.1"/>
    </source>
</evidence>
<dbReference type="AlphaFoldDB" id="A0A498KU06"/>
<sequence>MIHMASKLIWFSLNESKITRLELVVSKKGYSSPSLNIQTPIVEQTITQTPIADQTISQTSHSRANYESNLHFRANWEREAVGHGYFRGIGCFEILV</sequence>
<accession>A0A498KU06</accession>
<dbReference type="EMBL" id="RDQH01000327">
    <property type="protein sequence ID" value="RXI09225.1"/>
    <property type="molecule type" value="Genomic_DNA"/>
</dbReference>
<keyword evidence="2" id="KW-1185">Reference proteome</keyword>
<gene>
    <name evidence="1" type="ORF">DVH24_023386</name>
</gene>
<protein>
    <submittedName>
        <fullName evidence="1">Uncharacterized protein</fullName>
    </submittedName>
</protein>
<reference evidence="1 2" key="1">
    <citation type="submission" date="2018-10" db="EMBL/GenBank/DDBJ databases">
        <title>A high-quality apple genome assembly.</title>
        <authorList>
            <person name="Hu J."/>
        </authorList>
    </citation>
    <scope>NUCLEOTIDE SEQUENCE [LARGE SCALE GENOMIC DNA]</scope>
    <source>
        <strain evidence="2">cv. HFTH1</strain>
        <tissue evidence="1">Young leaf</tissue>
    </source>
</reference>
<name>A0A498KU06_MALDO</name>
<organism evidence="1 2">
    <name type="scientific">Malus domestica</name>
    <name type="common">Apple</name>
    <name type="synonym">Pyrus malus</name>
    <dbReference type="NCBI Taxonomy" id="3750"/>
    <lineage>
        <taxon>Eukaryota</taxon>
        <taxon>Viridiplantae</taxon>
        <taxon>Streptophyta</taxon>
        <taxon>Embryophyta</taxon>
        <taxon>Tracheophyta</taxon>
        <taxon>Spermatophyta</taxon>
        <taxon>Magnoliopsida</taxon>
        <taxon>eudicotyledons</taxon>
        <taxon>Gunneridae</taxon>
        <taxon>Pentapetalae</taxon>
        <taxon>rosids</taxon>
        <taxon>fabids</taxon>
        <taxon>Rosales</taxon>
        <taxon>Rosaceae</taxon>
        <taxon>Amygdaloideae</taxon>
        <taxon>Maleae</taxon>
        <taxon>Malus</taxon>
    </lineage>
</organism>